<dbReference type="Pfam" id="PF13450">
    <property type="entry name" value="NAD_binding_8"/>
    <property type="match status" value="1"/>
</dbReference>
<dbReference type="Proteomes" id="UP001054252">
    <property type="component" value="Unassembled WGS sequence"/>
</dbReference>
<evidence type="ECO:0000313" key="2">
    <source>
        <dbReference type="Proteomes" id="UP001054252"/>
    </source>
</evidence>
<keyword evidence="2" id="KW-1185">Reference proteome</keyword>
<dbReference type="GO" id="GO:0016491">
    <property type="term" value="F:oxidoreductase activity"/>
    <property type="evidence" value="ECO:0007669"/>
    <property type="project" value="TreeGrafter"/>
</dbReference>
<dbReference type="EMBL" id="BPVZ01000001">
    <property type="protein sequence ID" value="GKU85681.1"/>
    <property type="molecule type" value="Genomic_DNA"/>
</dbReference>
<dbReference type="SUPFAM" id="SSF51905">
    <property type="entry name" value="FAD/NAD(P)-binding domain"/>
    <property type="match status" value="1"/>
</dbReference>
<dbReference type="PRINTS" id="PR00419">
    <property type="entry name" value="ADXRDTASE"/>
</dbReference>
<name>A0AAV5HH67_9ROSI</name>
<reference evidence="1 2" key="1">
    <citation type="journal article" date="2021" name="Commun. Biol.">
        <title>The genome of Shorea leprosula (Dipterocarpaceae) highlights the ecological relevance of drought in aseasonal tropical rainforests.</title>
        <authorList>
            <person name="Ng K.K.S."/>
            <person name="Kobayashi M.J."/>
            <person name="Fawcett J.A."/>
            <person name="Hatakeyama M."/>
            <person name="Paape T."/>
            <person name="Ng C.H."/>
            <person name="Ang C.C."/>
            <person name="Tnah L.H."/>
            <person name="Lee C.T."/>
            <person name="Nishiyama T."/>
            <person name="Sese J."/>
            <person name="O'Brien M.J."/>
            <person name="Copetti D."/>
            <person name="Mohd Noor M.I."/>
            <person name="Ong R.C."/>
            <person name="Putra M."/>
            <person name="Sireger I.Z."/>
            <person name="Indrioko S."/>
            <person name="Kosugi Y."/>
            <person name="Izuno A."/>
            <person name="Isagi Y."/>
            <person name="Lee S.L."/>
            <person name="Shimizu K.K."/>
        </authorList>
    </citation>
    <scope>NUCLEOTIDE SEQUENCE [LARGE SCALE GENOMIC DNA]</scope>
    <source>
        <strain evidence="1">214</strain>
    </source>
</reference>
<dbReference type="PANTHER" id="PTHR42923">
    <property type="entry name" value="PROTOPORPHYRINOGEN OXIDASE"/>
    <property type="match status" value="1"/>
</dbReference>
<comment type="caution">
    <text evidence="1">The sequence shown here is derived from an EMBL/GenBank/DDBJ whole genome shotgun (WGS) entry which is preliminary data.</text>
</comment>
<organism evidence="1 2">
    <name type="scientific">Rubroshorea leprosula</name>
    <dbReference type="NCBI Taxonomy" id="152421"/>
    <lineage>
        <taxon>Eukaryota</taxon>
        <taxon>Viridiplantae</taxon>
        <taxon>Streptophyta</taxon>
        <taxon>Embryophyta</taxon>
        <taxon>Tracheophyta</taxon>
        <taxon>Spermatophyta</taxon>
        <taxon>Magnoliopsida</taxon>
        <taxon>eudicotyledons</taxon>
        <taxon>Gunneridae</taxon>
        <taxon>Pentapetalae</taxon>
        <taxon>rosids</taxon>
        <taxon>malvids</taxon>
        <taxon>Malvales</taxon>
        <taxon>Dipterocarpaceae</taxon>
        <taxon>Rubroshorea</taxon>
    </lineage>
</organism>
<evidence type="ECO:0000313" key="1">
    <source>
        <dbReference type="EMBL" id="GKU85681.1"/>
    </source>
</evidence>
<proteinExistence type="predicted"/>
<dbReference type="InterPro" id="IPR050464">
    <property type="entry name" value="Zeta_carotene_desat/Oxidored"/>
</dbReference>
<accession>A0AAV5HH67</accession>
<protein>
    <submittedName>
        <fullName evidence="1">Uncharacterized protein</fullName>
    </submittedName>
</protein>
<dbReference type="PANTHER" id="PTHR42923:SF17">
    <property type="entry name" value="AMINE OXIDASE DOMAIN-CONTAINING PROTEIN"/>
    <property type="match status" value="1"/>
</dbReference>
<dbReference type="AlphaFoldDB" id="A0AAV5HH67"/>
<dbReference type="Gene3D" id="3.50.50.60">
    <property type="entry name" value="FAD/NAD(P)-binding domain"/>
    <property type="match status" value="1"/>
</dbReference>
<gene>
    <name evidence="1" type="ORF">SLEP1_g314</name>
</gene>
<dbReference type="InterPro" id="IPR036188">
    <property type="entry name" value="FAD/NAD-bd_sf"/>
</dbReference>
<sequence length="132" mass="14667">MRVAVIGGGICGLVSAFVLTKAGVSVVLYEKEDCLGGHAKTLNFDAVDLDLDFMFFNPSACPNMMELFESLGVDMETSEMSFSVSLDKGQGCEWGSKNGLYSLFAQKTNLLNPYFWQMLREIIKFKDDVLRL</sequence>